<dbReference type="GO" id="GO:0008584">
    <property type="term" value="P:male gonad development"/>
    <property type="evidence" value="ECO:0007669"/>
    <property type="project" value="TreeGrafter"/>
</dbReference>
<dbReference type="SMART" id="SM00050">
    <property type="entry name" value="DISIN"/>
    <property type="match status" value="1"/>
</dbReference>
<comment type="caution">
    <text evidence="7">Lacks conserved residue(s) required for the propagation of feature annotation.</text>
</comment>
<gene>
    <name evidence="15" type="primary">LOC103127617</name>
</gene>
<evidence type="ECO:0000313" key="14">
    <source>
        <dbReference type="Proteomes" id="UP001652624"/>
    </source>
</evidence>
<feature type="active site" evidence="8">
    <location>
        <position position="334"/>
    </location>
</feature>
<dbReference type="GO" id="GO:0009897">
    <property type="term" value="C:external side of plasma membrane"/>
    <property type="evidence" value="ECO:0007669"/>
    <property type="project" value="TreeGrafter"/>
</dbReference>
<name>A0A1S3WVY7_ERIEU</name>
<keyword evidence="8" id="KW-0479">Metal-binding</keyword>
<dbReference type="GO" id="GO:0006508">
    <property type="term" value="P:proteolysis"/>
    <property type="evidence" value="ECO:0007669"/>
    <property type="project" value="InterPro"/>
</dbReference>
<keyword evidence="4 9" id="KW-0472">Membrane</keyword>
<evidence type="ECO:0000256" key="3">
    <source>
        <dbReference type="ARBA" id="ARBA00022989"/>
    </source>
</evidence>
<feature type="disulfide bond" evidence="8">
    <location>
        <begin position="350"/>
        <end position="355"/>
    </location>
</feature>
<dbReference type="SUPFAM" id="SSF57552">
    <property type="entry name" value="Blood coagulation inhibitor (disintegrin)"/>
    <property type="match status" value="1"/>
</dbReference>
<organism evidence="14 15">
    <name type="scientific">Erinaceus europaeus</name>
    <name type="common">Western European hedgehog</name>
    <dbReference type="NCBI Taxonomy" id="9365"/>
    <lineage>
        <taxon>Eukaryota</taxon>
        <taxon>Metazoa</taxon>
        <taxon>Chordata</taxon>
        <taxon>Craniata</taxon>
        <taxon>Vertebrata</taxon>
        <taxon>Euteleostomi</taxon>
        <taxon>Mammalia</taxon>
        <taxon>Eutheria</taxon>
        <taxon>Laurasiatheria</taxon>
        <taxon>Eulipotyphla</taxon>
        <taxon>Erinaceidae</taxon>
        <taxon>Erinaceinae</taxon>
        <taxon>Erinaceus</taxon>
    </lineage>
</organism>
<dbReference type="InterPro" id="IPR000742">
    <property type="entry name" value="EGF"/>
</dbReference>
<evidence type="ECO:0000259" key="12">
    <source>
        <dbReference type="PROSITE" id="PS50214"/>
    </source>
</evidence>
<feature type="binding site" evidence="8">
    <location>
        <position position="337"/>
    </location>
    <ligand>
        <name>Zn(2+)</name>
        <dbReference type="ChEBI" id="CHEBI:29105"/>
        <note>catalytic</note>
    </ligand>
</feature>
<feature type="chain" id="PRO_5047354495" evidence="10">
    <location>
        <begin position="29"/>
        <end position="708"/>
    </location>
</feature>
<dbReference type="PROSITE" id="PS00427">
    <property type="entry name" value="DISINTEGRIN_1"/>
    <property type="match status" value="1"/>
</dbReference>
<keyword evidence="14" id="KW-1185">Reference proteome</keyword>
<dbReference type="InParanoid" id="A0A1S3WVY7"/>
<dbReference type="Pfam" id="PF01562">
    <property type="entry name" value="Pep_M12B_propep"/>
    <property type="match status" value="1"/>
</dbReference>
<evidence type="ECO:0000256" key="10">
    <source>
        <dbReference type="SAM" id="SignalP"/>
    </source>
</evidence>
<feature type="domain" description="Disintegrin" evidence="12">
    <location>
        <begin position="397"/>
        <end position="483"/>
    </location>
</feature>
<feature type="domain" description="Peptidase M12B" evidence="13">
    <location>
        <begin position="199"/>
        <end position="383"/>
    </location>
</feature>
<dbReference type="InterPro" id="IPR001590">
    <property type="entry name" value="Peptidase_M12B"/>
</dbReference>
<reference evidence="15" key="2">
    <citation type="submission" date="2025-08" db="UniProtKB">
        <authorList>
            <consortium name="RefSeq"/>
        </authorList>
    </citation>
    <scope>IDENTIFICATION</scope>
</reference>
<dbReference type="InterPro" id="IPR018358">
    <property type="entry name" value="Disintegrin_CS"/>
</dbReference>
<evidence type="ECO:0000256" key="9">
    <source>
        <dbReference type="SAM" id="Phobius"/>
    </source>
</evidence>
<dbReference type="PANTHER" id="PTHR11905:SF239">
    <property type="entry name" value="A DISINTEGRIN AND METALLOPEPTIDASE DOMAIN 26B-RELATED"/>
    <property type="match status" value="1"/>
</dbReference>
<dbReference type="OrthoDB" id="5951731at2759"/>
<keyword evidence="10" id="KW-0732">Signal</keyword>
<reference evidence="14" key="1">
    <citation type="submission" date="2025-05" db="UniProtKB">
        <authorList>
            <consortium name="RefSeq"/>
        </authorList>
    </citation>
    <scope>NUCLEOTIDE SEQUENCE [LARGE SCALE GENOMIC DNA]</scope>
</reference>
<dbReference type="PROSITE" id="PS50214">
    <property type="entry name" value="DISINTEGRIN_2"/>
    <property type="match status" value="1"/>
</dbReference>
<keyword evidence="2 9" id="KW-0812">Transmembrane</keyword>
<dbReference type="InterPro" id="IPR006586">
    <property type="entry name" value="ADAM_Cys-rich"/>
</dbReference>
<comment type="subcellular location">
    <subcellularLocation>
        <location evidence="1">Membrane</location>
        <topology evidence="1">Single-pass type I membrane protein</topology>
    </subcellularLocation>
</comment>
<evidence type="ECO:0000256" key="1">
    <source>
        <dbReference type="ARBA" id="ARBA00004479"/>
    </source>
</evidence>
<dbReference type="SUPFAM" id="SSF55486">
    <property type="entry name" value="Metalloproteases ('zincins'), catalytic domain"/>
    <property type="match status" value="1"/>
</dbReference>
<dbReference type="InterPro" id="IPR001762">
    <property type="entry name" value="Disintegrin_dom"/>
</dbReference>
<evidence type="ECO:0000256" key="4">
    <source>
        <dbReference type="ARBA" id="ARBA00023136"/>
    </source>
</evidence>
<feature type="disulfide bond" evidence="6">
    <location>
        <begin position="455"/>
        <end position="475"/>
    </location>
</feature>
<feature type="binding site" evidence="8">
    <location>
        <position position="333"/>
    </location>
    <ligand>
        <name>Zn(2+)</name>
        <dbReference type="ChEBI" id="CHEBI:29105"/>
        <note>catalytic</note>
    </ligand>
</feature>
<dbReference type="PANTHER" id="PTHR11905">
    <property type="entry name" value="ADAM A DISINTEGRIN AND METALLOPROTEASE DOMAIN"/>
    <property type="match status" value="1"/>
</dbReference>
<dbReference type="Pfam" id="PF01421">
    <property type="entry name" value="Reprolysin"/>
    <property type="match status" value="1"/>
</dbReference>
<feature type="disulfide bond" evidence="7">
    <location>
        <begin position="644"/>
        <end position="653"/>
    </location>
</feature>
<dbReference type="PROSITE" id="PS01186">
    <property type="entry name" value="EGF_2"/>
    <property type="match status" value="1"/>
</dbReference>
<dbReference type="Gene3D" id="4.10.70.10">
    <property type="entry name" value="Disintegrin domain"/>
    <property type="match status" value="1"/>
</dbReference>
<accession>A0A1S3WVY7</accession>
<dbReference type="Proteomes" id="UP001652624">
    <property type="component" value="Chromosome 2"/>
</dbReference>
<dbReference type="InterPro" id="IPR024079">
    <property type="entry name" value="MetalloPept_cat_dom_sf"/>
</dbReference>
<dbReference type="GO" id="GO:0046872">
    <property type="term" value="F:metal ion binding"/>
    <property type="evidence" value="ECO:0007669"/>
    <property type="project" value="UniProtKB-KW"/>
</dbReference>
<dbReference type="GeneID" id="103127617"/>
<evidence type="ECO:0000256" key="8">
    <source>
        <dbReference type="PROSITE-ProRule" id="PRU00276"/>
    </source>
</evidence>
<dbReference type="Pfam" id="PF08516">
    <property type="entry name" value="ADAM_CR"/>
    <property type="match status" value="1"/>
</dbReference>
<evidence type="ECO:0000259" key="11">
    <source>
        <dbReference type="PROSITE" id="PS50026"/>
    </source>
</evidence>
<evidence type="ECO:0000256" key="7">
    <source>
        <dbReference type="PROSITE-ProRule" id="PRU00076"/>
    </source>
</evidence>
<feature type="domain" description="EGF-like" evidence="11">
    <location>
        <begin position="621"/>
        <end position="654"/>
    </location>
</feature>
<feature type="transmembrane region" description="Helical" evidence="9">
    <location>
        <begin position="679"/>
        <end position="700"/>
    </location>
</feature>
<proteinExistence type="predicted"/>
<dbReference type="Gene3D" id="3.40.390.10">
    <property type="entry name" value="Collagenase (Catalytic Domain)"/>
    <property type="match status" value="1"/>
</dbReference>
<dbReference type="InterPro" id="IPR036436">
    <property type="entry name" value="Disintegrin_dom_sf"/>
</dbReference>
<feature type="binding site" evidence="8">
    <location>
        <position position="343"/>
    </location>
    <ligand>
        <name>Zn(2+)</name>
        <dbReference type="ChEBI" id="CHEBI:29105"/>
        <note>catalytic</note>
    </ligand>
</feature>
<keyword evidence="5 7" id="KW-1015">Disulfide bond</keyword>
<protein>
    <submittedName>
        <fullName evidence="15">Disintegrin and metalloproteinase domain-containing protein 25-like</fullName>
    </submittedName>
</protein>
<dbReference type="AlphaFoldDB" id="A0A1S3WVY7"/>
<dbReference type="SMART" id="SM00608">
    <property type="entry name" value="ACR"/>
    <property type="match status" value="1"/>
</dbReference>
<dbReference type="GO" id="GO:0004222">
    <property type="term" value="F:metalloendopeptidase activity"/>
    <property type="evidence" value="ECO:0007669"/>
    <property type="project" value="InterPro"/>
</dbReference>
<dbReference type="InterPro" id="IPR002870">
    <property type="entry name" value="Peptidase_M12B_N"/>
</dbReference>
<keyword evidence="8" id="KW-0862">Zinc</keyword>
<feature type="signal peptide" evidence="10">
    <location>
        <begin position="1"/>
        <end position="28"/>
    </location>
</feature>
<dbReference type="PROSITE" id="PS50026">
    <property type="entry name" value="EGF_3"/>
    <property type="match status" value="1"/>
</dbReference>
<sequence length="708" mass="80452">MAHVRYMLLPIWLKIFLFLCGWCQVRHSQHHGPTEVVTPLKITNARRGMRPPSWTSYRLQFGGQRHIVHMKVNKHLLARHMPVFTYTDQGVLLEDQPFVQSDCFYYGYVEGDPESLIALSSCFGGFRGILKTDGTVYEIEPKSFSTTFEHLVHRMDSETSPSMRCGLTDEEIARQLKFLERNSPPLMQSEYLNWWTHKRYLELAVVVDNNRYLHHKSNTTMVQNEVCLVVNIIADVLKSLDIDVVVMGVEIWTKTNPIAVDIIDILLPAFCLWKKSSFNNRLSHDIAHIFVKKDFSGTTGLAYIGSVCEHDYNCGVISFTFGSLYDFANTGSHEIGHNLGMIHDEDECVCGEHFCIMYAARVNAFKFSNCSYNMYMNTVVKKSCLTVSPRVESIFKHRRCGNRITEEDEECDCGSLQLCEKDPCCQSNCTLTPGSVCASGLCCKDCKLLPSGTECRKQENECDLPEWCNGTSFHCPDDMYVQDGTPCVDGGYCYEKRCNDRDEQCRKIFGKDTKSANDRCYREVNTQGDRFGHCGYKDSQYIPCNMQDILCGRVQCENVTKIPLLSSHTTVHWTYINGTTCWGTDYHFGMTIPDIGEVKDGTQCGVEKVCIKRKCVSISLMKSPCSPKSCNMKGVCNNRHHCHCNAGWSPPNCLLPGNGGSIDISSPYEKMFKEDTKNWLLIWLIFLSSILLSVFILFGMRMNKASKK</sequence>
<evidence type="ECO:0000256" key="2">
    <source>
        <dbReference type="ARBA" id="ARBA00022692"/>
    </source>
</evidence>
<evidence type="ECO:0000256" key="5">
    <source>
        <dbReference type="ARBA" id="ARBA00023157"/>
    </source>
</evidence>
<dbReference type="PRINTS" id="PR00289">
    <property type="entry name" value="DISINTEGRIN"/>
</dbReference>
<evidence type="ECO:0000259" key="13">
    <source>
        <dbReference type="PROSITE" id="PS50215"/>
    </source>
</evidence>
<evidence type="ECO:0000313" key="15">
    <source>
        <dbReference type="RefSeq" id="XP_016050457.2"/>
    </source>
</evidence>
<dbReference type="PROSITE" id="PS50215">
    <property type="entry name" value="ADAM_MEPRO"/>
    <property type="match status" value="1"/>
</dbReference>
<dbReference type="RefSeq" id="XP_016050457.2">
    <property type="nucleotide sequence ID" value="XM_016194971.2"/>
</dbReference>
<dbReference type="Pfam" id="PF00200">
    <property type="entry name" value="Disintegrin"/>
    <property type="match status" value="1"/>
</dbReference>
<dbReference type="GO" id="GO:1990913">
    <property type="term" value="C:sperm head plasma membrane"/>
    <property type="evidence" value="ECO:0007669"/>
    <property type="project" value="TreeGrafter"/>
</dbReference>
<evidence type="ECO:0000256" key="6">
    <source>
        <dbReference type="PROSITE-ProRule" id="PRU00068"/>
    </source>
</evidence>
<dbReference type="CDD" id="cd04269">
    <property type="entry name" value="ZnMc_adamalysin_II_like"/>
    <property type="match status" value="1"/>
</dbReference>
<keyword evidence="3 9" id="KW-1133">Transmembrane helix</keyword>
<keyword evidence="7" id="KW-0245">EGF-like domain</keyword>
<dbReference type="InterPro" id="IPR034027">
    <property type="entry name" value="Reprolysin_adamalysin"/>
</dbReference>